<dbReference type="CDD" id="cd06703">
    <property type="entry name" value="PDZ2_Scribble-like"/>
    <property type="match status" value="1"/>
</dbReference>
<evidence type="ECO:0000313" key="5">
    <source>
        <dbReference type="Ensembl" id="ENSCSAVP00000008845.1"/>
    </source>
</evidence>
<dbReference type="SMART" id="SM00369">
    <property type="entry name" value="LRR_TYP"/>
    <property type="match status" value="12"/>
</dbReference>
<dbReference type="Pfam" id="PF13855">
    <property type="entry name" value="LRR_8"/>
    <property type="match status" value="2"/>
</dbReference>
<dbReference type="InParanoid" id="H2YU35"/>
<dbReference type="PROSITE" id="PS51450">
    <property type="entry name" value="LRR"/>
    <property type="match status" value="5"/>
</dbReference>
<keyword evidence="1" id="KW-0433">Leucine-rich repeat</keyword>
<evidence type="ECO:0000313" key="6">
    <source>
        <dbReference type="Proteomes" id="UP000007875"/>
    </source>
</evidence>
<dbReference type="HOGENOM" id="CLU_000288_18_20_1"/>
<dbReference type="GO" id="GO:0098609">
    <property type="term" value="P:cell-cell adhesion"/>
    <property type="evidence" value="ECO:0007669"/>
    <property type="project" value="TreeGrafter"/>
</dbReference>
<evidence type="ECO:0000256" key="2">
    <source>
        <dbReference type="ARBA" id="ARBA00022737"/>
    </source>
</evidence>
<dbReference type="eggNOG" id="KOG0619">
    <property type="taxonomic scope" value="Eukaryota"/>
</dbReference>
<organism evidence="5 6">
    <name type="scientific">Ciona savignyi</name>
    <name type="common">Pacific transparent sea squirt</name>
    <dbReference type="NCBI Taxonomy" id="51511"/>
    <lineage>
        <taxon>Eukaryota</taxon>
        <taxon>Metazoa</taxon>
        <taxon>Chordata</taxon>
        <taxon>Tunicata</taxon>
        <taxon>Ascidiacea</taxon>
        <taxon>Phlebobranchia</taxon>
        <taxon>Cionidae</taxon>
        <taxon>Ciona</taxon>
    </lineage>
</organism>
<dbReference type="GeneTree" id="ENSGT00940000154025"/>
<dbReference type="GO" id="GO:0005912">
    <property type="term" value="C:adherens junction"/>
    <property type="evidence" value="ECO:0007669"/>
    <property type="project" value="TreeGrafter"/>
</dbReference>
<dbReference type="eggNOG" id="KOG0792">
    <property type="taxonomic scope" value="Eukaryota"/>
</dbReference>
<dbReference type="InterPro" id="IPR036034">
    <property type="entry name" value="PDZ_sf"/>
</dbReference>
<dbReference type="FunFam" id="2.30.42.10:FF:000482">
    <property type="match status" value="1"/>
</dbReference>
<dbReference type="GO" id="GO:0045211">
    <property type="term" value="C:postsynaptic membrane"/>
    <property type="evidence" value="ECO:0007669"/>
    <property type="project" value="TreeGrafter"/>
</dbReference>
<dbReference type="Gene3D" id="3.80.10.10">
    <property type="entry name" value="Ribonuclease Inhibitor"/>
    <property type="match status" value="2"/>
</dbReference>
<evidence type="ECO:0000259" key="4">
    <source>
        <dbReference type="PROSITE" id="PS50106"/>
    </source>
</evidence>
<dbReference type="GO" id="GO:0014069">
    <property type="term" value="C:postsynaptic density"/>
    <property type="evidence" value="ECO:0007669"/>
    <property type="project" value="TreeGrafter"/>
</dbReference>
<dbReference type="FunFam" id="3.80.10.10:FF:000036">
    <property type="entry name" value="protein scribble homolog isoform X1"/>
    <property type="match status" value="1"/>
</dbReference>
<dbReference type="InterPro" id="IPR032675">
    <property type="entry name" value="LRR_dom_sf"/>
</dbReference>
<dbReference type="InterPro" id="IPR001478">
    <property type="entry name" value="PDZ"/>
</dbReference>
<feature type="region of interest" description="Disordered" evidence="3">
    <location>
        <begin position="572"/>
        <end position="627"/>
    </location>
</feature>
<dbReference type="Proteomes" id="UP000007875">
    <property type="component" value="Unassembled WGS sequence"/>
</dbReference>
<dbReference type="GO" id="GO:0019901">
    <property type="term" value="F:protein kinase binding"/>
    <property type="evidence" value="ECO:0007669"/>
    <property type="project" value="TreeGrafter"/>
</dbReference>
<dbReference type="InterPro" id="IPR003591">
    <property type="entry name" value="Leu-rich_rpt_typical-subtyp"/>
</dbReference>
<dbReference type="CDD" id="cd06701">
    <property type="entry name" value="PDZ4_Scribble-like"/>
    <property type="match status" value="1"/>
</dbReference>
<dbReference type="PANTHER" id="PTHR23119:SF44">
    <property type="entry name" value="PROTEIN LAP4"/>
    <property type="match status" value="1"/>
</dbReference>
<feature type="region of interest" description="Disordered" evidence="3">
    <location>
        <begin position="512"/>
        <end position="533"/>
    </location>
</feature>
<dbReference type="PROSITE" id="PS50106">
    <property type="entry name" value="PDZ"/>
    <property type="match status" value="4"/>
</dbReference>
<dbReference type="CDD" id="cd06704">
    <property type="entry name" value="PDZ1_Scribble-like"/>
    <property type="match status" value="1"/>
</dbReference>
<feature type="region of interest" description="Disordered" evidence="3">
    <location>
        <begin position="466"/>
        <end position="495"/>
    </location>
</feature>
<feature type="domain" description="PDZ" evidence="4">
    <location>
        <begin position="1205"/>
        <end position="1297"/>
    </location>
</feature>
<keyword evidence="6" id="KW-1185">Reference proteome</keyword>
<dbReference type="SMART" id="SM00228">
    <property type="entry name" value="PDZ"/>
    <property type="match status" value="4"/>
</dbReference>
<dbReference type="GO" id="GO:0098968">
    <property type="term" value="P:neurotransmitter receptor transport postsynaptic membrane to endosome"/>
    <property type="evidence" value="ECO:0007669"/>
    <property type="project" value="TreeGrafter"/>
</dbReference>
<reference evidence="5" key="3">
    <citation type="submission" date="2025-09" db="UniProtKB">
        <authorList>
            <consortium name="Ensembl"/>
        </authorList>
    </citation>
    <scope>IDENTIFICATION</scope>
</reference>
<dbReference type="STRING" id="51511.ENSCSAVP00000008845"/>
<dbReference type="Ensembl" id="ENSCSAVT00000008959.1">
    <property type="protein sequence ID" value="ENSCSAVP00000008845.1"/>
    <property type="gene ID" value="ENSCSAVG00000005248.1"/>
</dbReference>
<dbReference type="SMART" id="SM00364">
    <property type="entry name" value="LRR_BAC"/>
    <property type="match status" value="13"/>
</dbReference>
<feature type="domain" description="PDZ" evidence="4">
    <location>
        <begin position="900"/>
        <end position="988"/>
    </location>
</feature>
<dbReference type="SUPFAM" id="SSF52058">
    <property type="entry name" value="L domain-like"/>
    <property type="match status" value="2"/>
</dbReference>
<name>H2YU35_CIOSA</name>
<feature type="compositionally biased region" description="Acidic residues" evidence="3">
    <location>
        <begin position="581"/>
        <end position="592"/>
    </location>
</feature>
<reference evidence="5" key="2">
    <citation type="submission" date="2025-08" db="UniProtKB">
        <authorList>
            <consortium name="Ensembl"/>
        </authorList>
    </citation>
    <scope>IDENTIFICATION</scope>
</reference>
<dbReference type="InterPro" id="IPR001611">
    <property type="entry name" value="Leu-rich_rpt"/>
</dbReference>
<dbReference type="Pfam" id="PF00595">
    <property type="entry name" value="PDZ"/>
    <property type="match status" value="4"/>
</dbReference>
<dbReference type="PANTHER" id="PTHR23119">
    <property type="entry name" value="DISCS LARGE"/>
    <property type="match status" value="1"/>
</dbReference>
<dbReference type="FunFam" id="2.30.42.10:FF:000074">
    <property type="entry name" value="protein scribble homolog isoform X2"/>
    <property type="match status" value="1"/>
</dbReference>
<feature type="domain" description="PDZ" evidence="4">
    <location>
        <begin position="1109"/>
        <end position="1198"/>
    </location>
</feature>
<sequence length="1298" mass="143417">VSACTSTHVFYCRQIDSIDKRHSSLLVVPEEVFRYSRTLEELLLDANQIKELPKQFFRLARLRKLGLSDNELQKIPAEIAELVYLVDLNISRNAIEDLPENIKFCKSLEVLDISGNPLSKLPDGICQLVYMKHLNLNDISLIRLPQDIGNLTKLQTMECRENLLQSIPYTLCSIRGLEQLDLGNNELESLPDSLSELTNLRDLWLDGNHLTALPDSIGKLQNIVCLDLSENKLENVPDSIGNLSSITDLTLSHNFLDTLPDSIGKLKTLSILKVDQNRLSQLPDSIGDWPNITELMLTENLLTELPDSIGNLRKMTTFNVDRNQLEVLPPEIGKCSSLNILSVRDNMLTFLPVELGDATNLKVLNVSGNRLDCLPISLASLKLSALWLSENQSQPLLKFQTEKRGSIGEVLTCFLLPQQPTQSMDPNPPSPPTSKEYYNAMSQETLTPNLTQQQGVLQRHLTPHPKELKRQQQSEVLQRHRQQAQMEQEANRLAHDGRLGNQLWKYAADEANQSKDANSENQPLLDESSVVVPPPTVTSEKAIVFGKLVVVDCMCGDVSVGYSNEVDEKSRLLQHQQPTADQEDPESGEEEKEVTFGDTGIGSDNEDEPRSDRLHRKDTPHYKKDLRITETDKPDSVVALLKKTSFKGINTFNQVVRSNFVYAIILLRQLEGRLIETQSEYRSNYMNNFKLMFQLLFPPPPQIELTIDREGGGLGLSIAGGKGSMPYAEDDEAIFISRVTPKGAAANAGIRQGDRLLAVGDVALTDVEHTVAVEALKNSEEVVTLLVERWSRRVVSEEGAHVDGDEEQMMEELEEGASEVKKQSVSFAPEPQMKIQGEVRMLQTNRIQLLQQLSSANSFGLLCFMGIAVYVALNPVFRSSGSPVQLVKLIIPNLEFQTFTTTLRRTDQGLGFSIAGGVGSTPCRPGDEGIFVSKVVEGGEADVGGKVQIGDKVLSINGCDMTDARHDEAVRLLKQISPEVGITLTLYREDIYYTQPPVPGRNAVEAVQVAEEPNTNANNANPVAFVQEESPALPPKAYMNAQHFESEEFPIEVGDVNLCIVSWFHINYMGCTILKDVPILICLVFINILNSIFSNNFVCPILPCIPTYEVHLTRSHGPLGLSIVGGRDHNSHPFGINEPGIFVSKIQPDGAAANSNLRIGDRIMEVNNIDLTLASHDEGVNALLASGPSMQLLVRHDPPPPEMIDIVLTRGPGEKLGISIRGGVKGHAGNPLDETDEGIFISKINPDGAAYRDGRIKVGQRILEVNGQSLLGCSHSEAVRTLRAIGDHANFLLCKGYN</sequence>
<proteinExistence type="predicted"/>
<dbReference type="GO" id="GO:0016323">
    <property type="term" value="C:basolateral plasma membrane"/>
    <property type="evidence" value="ECO:0007669"/>
    <property type="project" value="TreeGrafter"/>
</dbReference>
<dbReference type="GO" id="GO:0043113">
    <property type="term" value="P:receptor clustering"/>
    <property type="evidence" value="ECO:0007669"/>
    <property type="project" value="TreeGrafter"/>
</dbReference>
<dbReference type="GO" id="GO:0045197">
    <property type="term" value="P:establishment or maintenance of epithelial cell apical/basal polarity"/>
    <property type="evidence" value="ECO:0007669"/>
    <property type="project" value="TreeGrafter"/>
</dbReference>
<dbReference type="Gene3D" id="2.30.42.10">
    <property type="match status" value="4"/>
</dbReference>
<dbReference type="FunFam" id="3.80.10.10:FF:000779">
    <property type="entry name" value="Probable inactive serine/threonine-protein kinase DDB_G0278909"/>
    <property type="match status" value="1"/>
</dbReference>
<dbReference type="InterPro" id="IPR050614">
    <property type="entry name" value="Synaptic_Scaffolding_LAP-MAGUK"/>
</dbReference>
<accession>H2YU35</accession>
<dbReference type="InterPro" id="IPR055414">
    <property type="entry name" value="LRR_R13L4/SHOC2-like"/>
</dbReference>
<evidence type="ECO:0000256" key="1">
    <source>
        <dbReference type="ARBA" id="ARBA00022614"/>
    </source>
</evidence>
<feature type="domain" description="PDZ" evidence="4">
    <location>
        <begin position="702"/>
        <end position="791"/>
    </location>
</feature>
<protein>
    <recommendedName>
        <fullName evidence="4">PDZ domain-containing protein</fullName>
    </recommendedName>
</protein>
<keyword evidence="2" id="KW-0677">Repeat</keyword>
<dbReference type="CDD" id="cd06702">
    <property type="entry name" value="PDZ3_Scribble-like"/>
    <property type="match status" value="1"/>
</dbReference>
<dbReference type="Pfam" id="PF23598">
    <property type="entry name" value="LRR_14"/>
    <property type="match status" value="1"/>
</dbReference>
<reference evidence="6" key="1">
    <citation type="submission" date="2003-08" db="EMBL/GenBank/DDBJ databases">
        <authorList>
            <person name="Birren B."/>
            <person name="Nusbaum C."/>
            <person name="Abebe A."/>
            <person name="Abouelleil A."/>
            <person name="Adekoya E."/>
            <person name="Ait-zahra M."/>
            <person name="Allen N."/>
            <person name="Allen T."/>
            <person name="An P."/>
            <person name="Anderson M."/>
            <person name="Anderson S."/>
            <person name="Arachchi H."/>
            <person name="Armbruster J."/>
            <person name="Bachantsang P."/>
            <person name="Baldwin J."/>
            <person name="Barry A."/>
            <person name="Bayul T."/>
            <person name="Blitshsteyn B."/>
            <person name="Bloom T."/>
            <person name="Blye J."/>
            <person name="Boguslavskiy L."/>
            <person name="Borowsky M."/>
            <person name="Boukhgalter B."/>
            <person name="Brunache A."/>
            <person name="Butler J."/>
            <person name="Calixte N."/>
            <person name="Calvo S."/>
            <person name="Camarata J."/>
            <person name="Campo K."/>
            <person name="Chang J."/>
            <person name="Cheshatsang Y."/>
            <person name="Citroen M."/>
            <person name="Collymore A."/>
            <person name="Considine T."/>
            <person name="Cook A."/>
            <person name="Cooke P."/>
            <person name="Corum B."/>
            <person name="Cuomo C."/>
            <person name="David R."/>
            <person name="Dawoe T."/>
            <person name="Degray S."/>
            <person name="Dodge S."/>
            <person name="Dooley K."/>
            <person name="Dorje P."/>
            <person name="Dorjee K."/>
            <person name="Dorris L."/>
            <person name="Duffey N."/>
            <person name="Dupes A."/>
            <person name="Elkins T."/>
            <person name="Engels R."/>
            <person name="Erickson J."/>
            <person name="Farina A."/>
            <person name="Faro S."/>
            <person name="Ferreira P."/>
            <person name="Fischer H."/>
            <person name="Fitzgerald M."/>
            <person name="Foley K."/>
            <person name="Gage D."/>
            <person name="Galagan J."/>
            <person name="Gearin G."/>
            <person name="Gnerre S."/>
            <person name="Gnirke A."/>
            <person name="Goyette A."/>
            <person name="Graham J."/>
            <person name="Grandbois E."/>
            <person name="Gyaltsen K."/>
            <person name="Hafez N."/>
            <person name="Hagopian D."/>
            <person name="Hagos B."/>
            <person name="Hall J."/>
            <person name="Hatcher B."/>
            <person name="Heller A."/>
            <person name="Higgins H."/>
            <person name="Honan T."/>
            <person name="Horn A."/>
            <person name="Houde N."/>
            <person name="Hughes L."/>
            <person name="Hulme W."/>
            <person name="Husby E."/>
            <person name="Iliev I."/>
            <person name="Jaffe D."/>
            <person name="Jones C."/>
            <person name="Kamal M."/>
            <person name="Kamat A."/>
            <person name="Kamvysselis M."/>
            <person name="Karlsson E."/>
            <person name="Kells C."/>
            <person name="Kieu A."/>
            <person name="Kisner P."/>
            <person name="Kodira C."/>
            <person name="Kulbokas E."/>
            <person name="Labutti K."/>
            <person name="Lama D."/>
            <person name="Landers T."/>
            <person name="Leger J."/>
            <person name="Levine S."/>
            <person name="Lewis D."/>
            <person name="Lewis T."/>
            <person name="Lindblad-toh K."/>
            <person name="Liu X."/>
            <person name="Lokyitsang T."/>
            <person name="Lokyitsang Y."/>
            <person name="Lucien O."/>
            <person name="Lui A."/>
            <person name="Ma L.J."/>
            <person name="Mabbitt R."/>
            <person name="Macdonald J."/>
            <person name="Maclean C."/>
            <person name="Major J."/>
            <person name="Manning J."/>
            <person name="Marabella R."/>
            <person name="Maru K."/>
            <person name="Matthews C."/>
            <person name="Mauceli E."/>
            <person name="Mccarthy M."/>
            <person name="Mcdonough S."/>
            <person name="Mcghee T."/>
            <person name="Meldrim J."/>
            <person name="Meneus L."/>
            <person name="Mesirov J."/>
            <person name="Mihalev A."/>
            <person name="Mihova T."/>
            <person name="Mikkelsen T."/>
            <person name="Mlenga V."/>
            <person name="Moru K."/>
            <person name="Mozes J."/>
            <person name="Mulrain L."/>
            <person name="Munson G."/>
            <person name="Naylor J."/>
            <person name="Newes C."/>
            <person name="Nguyen C."/>
            <person name="Nguyen N."/>
            <person name="Nguyen T."/>
            <person name="Nicol R."/>
            <person name="Nielsen C."/>
            <person name="Nizzari M."/>
            <person name="Norbu C."/>
            <person name="Norbu N."/>
            <person name="O'donnell P."/>
            <person name="Okoawo O."/>
            <person name="O'leary S."/>
            <person name="Omotosho B."/>
            <person name="O'neill K."/>
            <person name="Osman S."/>
            <person name="Parker S."/>
            <person name="Perrin D."/>
            <person name="Phunkhang P."/>
            <person name="Piqani B."/>
            <person name="Purcell S."/>
            <person name="Rachupka T."/>
            <person name="Ramasamy U."/>
            <person name="Rameau R."/>
            <person name="Ray V."/>
            <person name="Raymond C."/>
            <person name="Retta R."/>
            <person name="Richardson S."/>
            <person name="Rise C."/>
            <person name="Rodriguez J."/>
            <person name="Rogers J."/>
            <person name="Rogov P."/>
            <person name="Rutman M."/>
            <person name="Schupbach R."/>
            <person name="Seaman C."/>
            <person name="Settipalli S."/>
            <person name="Sharpe T."/>
            <person name="Sheridan J."/>
            <person name="Sherpa N."/>
            <person name="Shi J."/>
            <person name="Smirnov S."/>
            <person name="Smith C."/>
            <person name="Sougnez C."/>
            <person name="Spencer B."/>
            <person name="Stalker J."/>
            <person name="Stange-thomann N."/>
            <person name="Stavropoulos S."/>
            <person name="Stetson K."/>
            <person name="Stone C."/>
            <person name="Stone S."/>
            <person name="Stubbs M."/>
            <person name="Talamas J."/>
            <person name="Tchuinga P."/>
            <person name="Tenzing P."/>
            <person name="Tesfaye S."/>
            <person name="Theodore J."/>
            <person name="Thoulutsang Y."/>
            <person name="Topham K."/>
            <person name="Towey S."/>
            <person name="Tsamla T."/>
            <person name="Tsomo N."/>
            <person name="Vallee D."/>
            <person name="Vassiliev H."/>
            <person name="Venkataraman V."/>
            <person name="Vinson J."/>
            <person name="Vo A."/>
            <person name="Wade C."/>
            <person name="Wang S."/>
            <person name="Wangchuk T."/>
            <person name="Wangdi T."/>
            <person name="Whittaker C."/>
            <person name="Wilkinson J."/>
            <person name="Wu Y."/>
            <person name="Wyman D."/>
            <person name="Yadav S."/>
            <person name="Yang S."/>
            <person name="Yang X."/>
            <person name="Yeager S."/>
            <person name="Yee E."/>
            <person name="Young G."/>
            <person name="Zainoun J."/>
            <person name="Zembeck L."/>
            <person name="Zimmer A."/>
            <person name="Zody M."/>
            <person name="Lander E."/>
        </authorList>
    </citation>
    <scope>NUCLEOTIDE SEQUENCE [LARGE SCALE GENOMIC DNA]</scope>
</reference>
<dbReference type="GO" id="GO:0098887">
    <property type="term" value="P:neurotransmitter receptor transport, endosome to postsynaptic membrane"/>
    <property type="evidence" value="ECO:0007669"/>
    <property type="project" value="TreeGrafter"/>
</dbReference>
<feature type="compositionally biased region" description="Basic and acidic residues" evidence="3">
    <location>
        <begin position="608"/>
        <end position="627"/>
    </location>
</feature>
<evidence type="ECO:0000256" key="3">
    <source>
        <dbReference type="SAM" id="MobiDB-lite"/>
    </source>
</evidence>
<dbReference type="OMA" id="HYTKRAR"/>
<dbReference type="SUPFAM" id="SSF50156">
    <property type="entry name" value="PDZ domain-like"/>
    <property type="match status" value="4"/>
</dbReference>